<dbReference type="AlphaFoldDB" id="A0A2P2QFX9"/>
<proteinExistence type="predicted"/>
<dbReference type="EMBL" id="GGEC01085429">
    <property type="protein sequence ID" value="MBX65913.1"/>
    <property type="molecule type" value="Transcribed_RNA"/>
</dbReference>
<name>A0A2P2QFX9_RHIMU</name>
<reference evidence="1" key="1">
    <citation type="submission" date="2018-02" db="EMBL/GenBank/DDBJ databases">
        <title>Rhizophora mucronata_Transcriptome.</title>
        <authorList>
            <person name="Meera S.P."/>
            <person name="Sreeshan A."/>
            <person name="Augustine A."/>
        </authorList>
    </citation>
    <scope>NUCLEOTIDE SEQUENCE</scope>
    <source>
        <tissue evidence="1">Leaf</tissue>
    </source>
</reference>
<organism evidence="1">
    <name type="scientific">Rhizophora mucronata</name>
    <name type="common">Asiatic mangrove</name>
    <dbReference type="NCBI Taxonomy" id="61149"/>
    <lineage>
        <taxon>Eukaryota</taxon>
        <taxon>Viridiplantae</taxon>
        <taxon>Streptophyta</taxon>
        <taxon>Embryophyta</taxon>
        <taxon>Tracheophyta</taxon>
        <taxon>Spermatophyta</taxon>
        <taxon>Magnoliopsida</taxon>
        <taxon>eudicotyledons</taxon>
        <taxon>Gunneridae</taxon>
        <taxon>Pentapetalae</taxon>
        <taxon>rosids</taxon>
        <taxon>fabids</taxon>
        <taxon>Malpighiales</taxon>
        <taxon>Rhizophoraceae</taxon>
        <taxon>Rhizophora</taxon>
    </lineage>
</organism>
<sequence>MEFLCNPIKGVRVCKPLRANDLIISGKEIKWD</sequence>
<accession>A0A2P2QFX9</accession>
<evidence type="ECO:0000313" key="1">
    <source>
        <dbReference type="EMBL" id="MBX65913.1"/>
    </source>
</evidence>
<protein>
    <submittedName>
        <fullName evidence="1">Uncharacterized protein</fullName>
    </submittedName>
</protein>